<reference evidence="3" key="1">
    <citation type="journal article" date="2015" name="Nature">
        <title>Complex archaea that bridge the gap between prokaryotes and eukaryotes.</title>
        <authorList>
            <person name="Spang A."/>
            <person name="Saw J.H."/>
            <person name="Jorgensen S.L."/>
            <person name="Zaremba-Niedzwiedzka K."/>
            <person name="Martijn J."/>
            <person name="Lind A.E."/>
            <person name="van Eijk R."/>
            <person name="Schleper C."/>
            <person name="Guy L."/>
            <person name="Ettema T.J."/>
        </authorList>
    </citation>
    <scope>NUCLEOTIDE SEQUENCE</scope>
</reference>
<protein>
    <recommendedName>
        <fullName evidence="2">Resolvase HTH domain-containing protein</fullName>
    </recommendedName>
</protein>
<proteinExistence type="predicted"/>
<dbReference type="CDD" id="cd00569">
    <property type="entry name" value="HTH_Hin_like"/>
    <property type="match status" value="1"/>
</dbReference>
<dbReference type="Gene3D" id="1.10.10.60">
    <property type="entry name" value="Homeodomain-like"/>
    <property type="match status" value="1"/>
</dbReference>
<feature type="domain" description="Resolvase HTH" evidence="2">
    <location>
        <begin position="28"/>
        <end position="71"/>
    </location>
</feature>
<dbReference type="InterPro" id="IPR009057">
    <property type="entry name" value="Homeodomain-like_sf"/>
</dbReference>
<gene>
    <name evidence="3" type="ORF">LCGC14_2556000</name>
</gene>
<dbReference type="EMBL" id="LAZR01042069">
    <property type="protein sequence ID" value="KKL10418.1"/>
    <property type="molecule type" value="Genomic_DNA"/>
</dbReference>
<dbReference type="InterPro" id="IPR006120">
    <property type="entry name" value="Resolvase_HTH_dom"/>
</dbReference>
<feature type="non-terminal residue" evidence="3">
    <location>
        <position position="1"/>
    </location>
</feature>
<feature type="region of interest" description="Disordered" evidence="1">
    <location>
        <begin position="1"/>
        <end position="26"/>
    </location>
</feature>
<evidence type="ECO:0000256" key="1">
    <source>
        <dbReference type="SAM" id="MobiDB-lite"/>
    </source>
</evidence>
<comment type="caution">
    <text evidence="3">The sequence shown here is derived from an EMBL/GenBank/DDBJ whole genome shotgun (WGS) entry which is preliminary data.</text>
</comment>
<dbReference type="GO" id="GO:0000150">
    <property type="term" value="F:DNA strand exchange activity"/>
    <property type="evidence" value="ECO:0007669"/>
    <property type="project" value="InterPro"/>
</dbReference>
<evidence type="ECO:0000313" key="3">
    <source>
        <dbReference type="EMBL" id="KKL10418.1"/>
    </source>
</evidence>
<name>A0A0F9DEK7_9ZZZZ</name>
<accession>A0A0F9DEK7</accession>
<evidence type="ECO:0000259" key="2">
    <source>
        <dbReference type="Pfam" id="PF02796"/>
    </source>
</evidence>
<organism evidence="3">
    <name type="scientific">marine sediment metagenome</name>
    <dbReference type="NCBI Taxonomy" id="412755"/>
    <lineage>
        <taxon>unclassified sequences</taxon>
        <taxon>metagenomes</taxon>
        <taxon>ecological metagenomes</taxon>
    </lineage>
</organism>
<dbReference type="GO" id="GO:0003677">
    <property type="term" value="F:DNA binding"/>
    <property type="evidence" value="ECO:0007669"/>
    <property type="project" value="InterPro"/>
</dbReference>
<dbReference type="AlphaFoldDB" id="A0A0F9DEK7"/>
<sequence length="76" mass="8297">NEVRSERIRAGQAVAHANGKRWGGSEKGRRIKVTPEQTRNIRRLKDEGEKIAAIARATGLSRPTIYSVLTASSPAT</sequence>
<dbReference type="Pfam" id="PF02796">
    <property type="entry name" value="HTH_7"/>
    <property type="match status" value="1"/>
</dbReference>
<dbReference type="SUPFAM" id="SSF46689">
    <property type="entry name" value="Homeodomain-like"/>
    <property type="match status" value="1"/>
</dbReference>